<feature type="region of interest" description="Disordered" evidence="1">
    <location>
        <begin position="1"/>
        <end position="21"/>
    </location>
</feature>
<proteinExistence type="predicted"/>
<evidence type="ECO:0000256" key="1">
    <source>
        <dbReference type="SAM" id="MobiDB-lite"/>
    </source>
</evidence>
<evidence type="ECO:0000313" key="2">
    <source>
        <dbReference type="EMBL" id="KAF7503444.1"/>
    </source>
</evidence>
<gene>
    <name evidence="2" type="ORF">GJ744_003736</name>
</gene>
<reference evidence="2" key="1">
    <citation type="submission" date="2020-02" db="EMBL/GenBank/DDBJ databases">
        <authorList>
            <person name="Palmer J.M."/>
        </authorList>
    </citation>
    <scope>NUCLEOTIDE SEQUENCE</scope>
    <source>
        <strain evidence="2">EPUS1.4</strain>
        <tissue evidence="2">Thallus</tissue>
    </source>
</reference>
<sequence length="97" mass="10746">MESILRQEHRNSMGSGPDIRQLGAFAIPTPLKSGKVKANAFARKTLSNIFSNIEHPPPAFLNTTRSMTLPRAKRPTWISRPPSIVSRRITSPNPCVP</sequence>
<feature type="compositionally biased region" description="Basic and acidic residues" evidence="1">
    <location>
        <begin position="1"/>
        <end position="11"/>
    </location>
</feature>
<keyword evidence="3" id="KW-1185">Reference proteome</keyword>
<accession>A0A8H7A8P5</accession>
<dbReference type="EMBL" id="JAACFV010000178">
    <property type="protein sequence ID" value="KAF7503444.1"/>
    <property type="molecule type" value="Genomic_DNA"/>
</dbReference>
<comment type="caution">
    <text evidence="2">The sequence shown here is derived from an EMBL/GenBank/DDBJ whole genome shotgun (WGS) entry which is preliminary data.</text>
</comment>
<dbReference type="Proteomes" id="UP000606974">
    <property type="component" value="Unassembled WGS sequence"/>
</dbReference>
<organism evidence="2 3">
    <name type="scientific">Endocarpon pusillum</name>
    <dbReference type="NCBI Taxonomy" id="364733"/>
    <lineage>
        <taxon>Eukaryota</taxon>
        <taxon>Fungi</taxon>
        <taxon>Dikarya</taxon>
        <taxon>Ascomycota</taxon>
        <taxon>Pezizomycotina</taxon>
        <taxon>Eurotiomycetes</taxon>
        <taxon>Chaetothyriomycetidae</taxon>
        <taxon>Verrucariales</taxon>
        <taxon>Verrucariaceae</taxon>
        <taxon>Endocarpon</taxon>
    </lineage>
</organism>
<evidence type="ECO:0000313" key="3">
    <source>
        <dbReference type="Proteomes" id="UP000606974"/>
    </source>
</evidence>
<dbReference type="AlphaFoldDB" id="A0A8H7A8P5"/>
<protein>
    <submittedName>
        <fullName evidence="2">Uncharacterized protein</fullName>
    </submittedName>
</protein>
<name>A0A8H7A8P5_9EURO</name>